<keyword evidence="13" id="KW-0830">Ubiquinone</keyword>
<feature type="domain" description="FMN-binding" evidence="16">
    <location>
        <begin position="112"/>
        <end position="210"/>
    </location>
</feature>
<evidence type="ECO:0000256" key="4">
    <source>
        <dbReference type="ARBA" id="ARBA00022553"/>
    </source>
</evidence>
<protein>
    <submittedName>
        <fullName evidence="17">Na(+)-translocating NADH-quinone reductase subunit C</fullName>
    </submittedName>
</protein>
<keyword evidence="5" id="KW-0285">Flavoprotein</keyword>
<keyword evidence="14" id="KW-0472">Membrane</keyword>
<dbReference type="InterPro" id="IPR010204">
    <property type="entry name" value="NqrC"/>
</dbReference>
<evidence type="ECO:0000256" key="12">
    <source>
        <dbReference type="ARBA" id="ARBA00023065"/>
    </source>
</evidence>
<dbReference type="SMART" id="SM00900">
    <property type="entry name" value="FMN_bind"/>
    <property type="match status" value="1"/>
</dbReference>
<keyword evidence="1" id="KW-0813">Transport</keyword>
<evidence type="ECO:0000256" key="3">
    <source>
        <dbReference type="ARBA" id="ARBA00022519"/>
    </source>
</evidence>
<keyword evidence="6" id="KW-0288">FMN</keyword>
<evidence type="ECO:0000259" key="16">
    <source>
        <dbReference type="SMART" id="SM00900"/>
    </source>
</evidence>
<evidence type="ECO:0000256" key="8">
    <source>
        <dbReference type="ARBA" id="ARBA00022967"/>
    </source>
</evidence>
<dbReference type="PANTHER" id="PTHR37838:SF1">
    <property type="entry name" value="NA(+)-TRANSLOCATING NADH-QUINONE REDUCTASE SUBUNIT C"/>
    <property type="match status" value="1"/>
</dbReference>
<keyword evidence="9" id="KW-1133">Transmembrane helix</keyword>
<keyword evidence="7" id="KW-0812">Transmembrane</keyword>
<dbReference type="GO" id="GO:0016655">
    <property type="term" value="F:oxidoreductase activity, acting on NAD(P)H, quinone or similar compound as acceptor"/>
    <property type="evidence" value="ECO:0007669"/>
    <property type="project" value="InterPro"/>
</dbReference>
<evidence type="ECO:0000256" key="15">
    <source>
        <dbReference type="ARBA" id="ARBA00023201"/>
    </source>
</evidence>
<evidence type="ECO:0000256" key="7">
    <source>
        <dbReference type="ARBA" id="ARBA00022692"/>
    </source>
</evidence>
<evidence type="ECO:0000313" key="17">
    <source>
        <dbReference type="EMBL" id="RCK79550.1"/>
    </source>
</evidence>
<proteinExistence type="predicted"/>
<evidence type="ECO:0000256" key="10">
    <source>
        <dbReference type="ARBA" id="ARBA00023027"/>
    </source>
</evidence>
<dbReference type="AlphaFoldDB" id="A0A367ZNC3"/>
<accession>A0A367ZNC3</accession>
<keyword evidence="15" id="KW-0739">Sodium transport</keyword>
<evidence type="ECO:0000256" key="9">
    <source>
        <dbReference type="ARBA" id="ARBA00022989"/>
    </source>
</evidence>
<keyword evidence="12" id="KW-0406">Ion transport</keyword>
<evidence type="ECO:0000256" key="13">
    <source>
        <dbReference type="ARBA" id="ARBA00023075"/>
    </source>
</evidence>
<dbReference type="GO" id="GO:0010181">
    <property type="term" value="F:FMN binding"/>
    <property type="evidence" value="ECO:0007669"/>
    <property type="project" value="InterPro"/>
</dbReference>
<keyword evidence="8" id="KW-1278">Translocase</keyword>
<gene>
    <name evidence="17" type="ORF">OZSIB_4304</name>
</gene>
<reference evidence="17 18" key="1">
    <citation type="submission" date="2018-05" db="EMBL/GenBank/DDBJ databases">
        <title>A metagenomic window into the 2 km-deep terrestrial subsurface aquifer revealed taxonomically and functionally diverse microbial community comprising novel uncultured bacterial lineages.</title>
        <authorList>
            <person name="Kadnikov V.V."/>
            <person name="Mardanov A.V."/>
            <person name="Beletsky A.V."/>
            <person name="Banks D."/>
            <person name="Pimenov N.V."/>
            <person name="Frank Y.A."/>
            <person name="Karnachuk O.V."/>
            <person name="Ravin N.V."/>
        </authorList>
    </citation>
    <scope>NUCLEOTIDE SEQUENCE [LARGE SCALE GENOMIC DNA]</scope>
    <source>
        <strain evidence="17">BY5</strain>
    </source>
</reference>
<evidence type="ECO:0000256" key="14">
    <source>
        <dbReference type="ARBA" id="ARBA00023136"/>
    </source>
</evidence>
<keyword evidence="10" id="KW-0520">NAD</keyword>
<dbReference type="GO" id="GO:0016020">
    <property type="term" value="C:membrane"/>
    <property type="evidence" value="ECO:0007669"/>
    <property type="project" value="InterPro"/>
</dbReference>
<dbReference type="PANTHER" id="PTHR37838">
    <property type="entry name" value="NA(+)-TRANSLOCATING NADH-QUINONE REDUCTASE SUBUNIT C"/>
    <property type="match status" value="1"/>
</dbReference>
<evidence type="ECO:0000313" key="18">
    <source>
        <dbReference type="Proteomes" id="UP000252355"/>
    </source>
</evidence>
<name>A0A367ZNC3_9BACT</name>
<evidence type="ECO:0000256" key="2">
    <source>
        <dbReference type="ARBA" id="ARBA00022475"/>
    </source>
</evidence>
<keyword evidence="11" id="KW-0915">Sodium</keyword>
<organism evidence="17 18">
    <name type="scientific">Candidatus Ozemobacter sibiricus</name>
    <dbReference type="NCBI Taxonomy" id="2268124"/>
    <lineage>
        <taxon>Bacteria</taxon>
        <taxon>Candidatus Ozemobacteria</taxon>
        <taxon>Candidatus Ozemobacterales</taxon>
        <taxon>Candidatus Ozemobacteraceae</taxon>
        <taxon>Candidatus Ozemobacter</taxon>
    </lineage>
</organism>
<sequence length="222" mass="22939">MSQKLRVVLFTVAVTIVFGGLVSGLNALLADRIALNAQAARQRVILHLLGLATPEAAAALPADQAAARFAAEVRSRTLGPGPDGTTAVCFERAATTAASGPALLVFPFAGQGFWDAIRGYVAIDAGSRRIAGIVFTEHAETPGLGGRISEPGFAARFQGKPLDQPAPDGRRLRLVSEGSAAQPTEIDGLTGASETTRAVERIINRTADLIIALLANPGGPQP</sequence>
<evidence type="ECO:0000256" key="5">
    <source>
        <dbReference type="ARBA" id="ARBA00022630"/>
    </source>
</evidence>
<evidence type="ECO:0000256" key="6">
    <source>
        <dbReference type="ARBA" id="ARBA00022643"/>
    </source>
</evidence>
<dbReference type="GO" id="GO:0006814">
    <property type="term" value="P:sodium ion transport"/>
    <property type="evidence" value="ECO:0007669"/>
    <property type="project" value="UniProtKB-KW"/>
</dbReference>
<dbReference type="InterPro" id="IPR007329">
    <property type="entry name" value="FMN-bd"/>
</dbReference>
<evidence type="ECO:0000256" key="11">
    <source>
        <dbReference type="ARBA" id="ARBA00023053"/>
    </source>
</evidence>
<keyword evidence="4" id="KW-0597">Phosphoprotein</keyword>
<evidence type="ECO:0000256" key="1">
    <source>
        <dbReference type="ARBA" id="ARBA00022448"/>
    </source>
</evidence>
<keyword evidence="2" id="KW-1003">Cell membrane</keyword>
<dbReference type="Pfam" id="PF04205">
    <property type="entry name" value="FMN_bind"/>
    <property type="match status" value="1"/>
</dbReference>
<dbReference type="Proteomes" id="UP000252355">
    <property type="component" value="Unassembled WGS sequence"/>
</dbReference>
<dbReference type="EMBL" id="QOQW01000012">
    <property type="protein sequence ID" value="RCK79550.1"/>
    <property type="molecule type" value="Genomic_DNA"/>
</dbReference>
<keyword evidence="3" id="KW-0997">Cell inner membrane</keyword>
<comment type="caution">
    <text evidence="17">The sequence shown here is derived from an EMBL/GenBank/DDBJ whole genome shotgun (WGS) entry which is preliminary data.</text>
</comment>